<sequence>MRLSVSQSVHEQEPPMTTRRLPLTGVRVLELGNYIAAPTAGRMLADFGAEVIKVERPGTGDELRNWRLKAGTTSMLYRTINRNKKSVTLDLRSEAGRDAVLELVRRSDIVLENFRPGTLEKWGIGPEVLDEVNPEIILVRISAFGQTGPLSARPGFAAVAEGYSGFRELVGDPDRPPVRVGISIGDSIAGMQAAFGAVMMLFDRQRQRIHGAAEAVTGKDIGSDEPLADRTVDVALNEAMFSVMESLVPDYSAFGEVRTRTGGRMEGIAPSNGYLCAGGKSVVIAGNGDGIFTRLMTAIGRPNLGEDPDLQTNAGRWERRDELDEAIGAWCAVRDVDDVVAVLEDAGVPAGPIYTAEDLVTDEQLRARNMIQELDVSTGEEILADVAFPGITPVIGGASIPIDHLGPDLGEHTAEVLAWLGLSDPEDDEVGDDGTASADEEPTGE</sequence>
<feature type="region of interest" description="Disordered" evidence="2">
    <location>
        <begin position="422"/>
        <end position="445"/>
    </location>
</feature>
<accession>A0ABN0SR46</accession>
<dbReference type="PANTHER" id="PTHR48207">
    <property type="entry name" value="SUCCINATE--HYDROXYMETHYLGLUTARATE COA-TRANSFERASE"/>
    <property type="match status" value="1"/>
</dbReference>
<evidence type="ECO:0000256" key="1">
    <source>
        <dbReference type="ARBA" id="ARBA00022679"/>
    </source>
</evidence>
<protein>
    <submittedName>
        <fullName evidence="3">CoA transferase</fullName>
    </submittedName>
</protein>
<comment type="caution">
    <text evidence="3">The sequence shown here is derived from an EMBL/GenBank/DDBJ whole genome shotgun (WGS) entry which is preliminary data.</text>
</comment>
<proteinExistence type="predicted"/>
<gene>
    <name evidence="3" type="ORF">NCCP602_27610</name>
</gene>
<dbReference type="Pfam" id="PF02515">
    <property type="entry name" value="CoA_transf_3"/>
    <property type="match status" value="1"/>
</dbReference>
<dbReference type="SUPFAM" id="SSF89796">
    <property type="entry name" value="CoA-transferase family III (CaiB/BaiF)"/>
    <property type="match status" value="1"/>
</dbReference>
<dbReference type="GO" id="GO:0016740">
    <property type="term" value="F:transferase activity"/>
    <property type="evidence" value="ECO:0007669"/>
    <property type="project" value="UniProtKB-KW"/>
</dbReference>
<evidence type="ECO:0000256" key="2">
    <source>
        <dbReference type="SAM" id="MobiDB-lite"/>
    </source>
</evidence>
<dbReference type="EMBL" id="BAAAAF010000012">
    <property type="protein sequence ID" value="GAA0036800.1"/>
    <property type="molecule type" value="Genomic_DNA"/>
</dbReference>
<feature type="compositionally biased region" description="Acidic residues" evidence="2">
    <location>
        <begin position="424"/>
        <end position="445"/>
    </location>
</feature>
<dbReference type="Proteomes" id="UP001498238">
    <property type="component" value="Unassembled WGS sequence"/>
</dbReference>
<dbReference type="InterPro" id="IPR050483">
    <property type="entry name" value="CoA-transferase_III_domain"/>
</dbReference>
<dbReference type="Gene3D" id="3.30.1540.10">
    <property type="entry name" value="formyl-coa transferase, domain 3"/>
    <property type="match status" value="1"/>
</dbReference>
<dbReference type="PANTHER" id="PTHR48207:SF3">
    <property type="entry name" value="SUCCINATE--HYDROXYMETHYLGLUTARATE COA-TRANSFERASE"/>
    <property type="match status" value="1"/>
</dbReference>
<organism evidence="3 4">
    <name type="scientific">Brevibacterium metallidurans</name>
    <dbReference type="NCBI Taxonomy" id="1482676"/>
    <lineage>
        <taxon>Bacteria</taxon>
        <taxon>Bacillati</taxon>
        <taxon>Actinomycetota</taxon>
        <taxon>Actinomycetes</taxon>
        <taxon>Micrococcales</taxon>
        <taxon>Brevibacteriaceae</taxon>
        <taxon>Brevibacterium</taxon>
    </lineage>
</organism>
<dbReference type="Gene3D" id="3.40.50.10540">
    <property type="entry name" value="Crotonobetainyl-coa:carnitine coa-transferase, domain 1"/>
    <property type="match status" value="1"/>
</dbReference>
<name>A0ABN0SR46_9MICO</name>
<keyword evidence="4" id="KW-1185">Reference proteome</keyword>
<dbReference type="InterPro" id="IPR003673">
    <property type="entry name" value="CoA-Trfase_fam_III"/>
</dbReference>
<keyword evidence="1 3" id="KW-0808">Transferase</keyword>
<evidence type="ECO:0000313" key="4">
    <source>
        <dbReference type="Proteomes" id="UP001498238"/>
    </source>
</evidence>
<dbReference type="InterPro" id="IPR023606">
    <property type="entry name" value="CoA-Trfase_III_dom_1_sf"/>
</dbReference>
<reference evidence="3 4" key="1">
    <citation type="submission" date="2024-01" db="EMBL/GenBank/DDBJ databases">
        <title>Characterization of antibiotic resistant novel bacterial strains and their environmental applications.</title>
        <authorList>
            <person name="Manzoor S."/>
            <person name="Abbas S."/>
            <person name="Arshad M."/>
            <person name="Ahmed I."/>
        </authorList>
    </citation>
    <scope>NUCLEOTIDE SEQUENCE [LARGE SCALE GENOMIC DNA]</scope>
    <source>
        <strain evidence="3 4">NCCP-602</strain>
    </source>
</reference>
<evidence type="ECO:0000313" key="3">
    <source>
        <dbReference type="EMBL" id="GAA0036800.1"/>
    </source>
</evidence>
<dbReference type="InterPro" id="IPR044855">
    <property type="entry name" value="CoA-Trfase_III_dom3_sf"/>
</dbReference>